<dbReference type="GO" id="GO:0016787">
    <property type="term" value="F:hydrolase activity"/>
    <property type="evidence" value="ECO:0007669"/>
    <property type="project" value="UniProtKB-KW"/>
</dbReference>
<keyword evidence="4" id="KW-1185">Reference proteome</keyword>
<dbReference type="EMBL" id="JAAOAR010000015">
    <property type="protein sequence ID" value="KAF5609123.1"/>
    <property type="molecule type" value="Genomic_DNA"/>
</dbReference>
<dbReference type="Gene3D" id="3.40.50.1820">
    <property type="entry name" value="alpha/beta hydrolase"/>
    <property type="match status" value="1"/>
</dbReference>
<name>A0A8H5V4N4_9HYPO</name>
<evidence type="ECO:0000313" key="3">
    <source>
        <dbReference type="EMBL" id="KAF5609123.1"/>
    </source>
</evidence>
<gene>
    <name evidence="3" type="ORF">FPANT_255</name>
</gene>
<proteinExistence type="predicted"/>
<dbReference type="PANTHER" id="PTHR48081:SF31">
    <property type="entry name" value="STERYL ACETYL HYDROLASE MUG81-RELATED"/>
    <property type="match status" value="1"/>
</dbReference>
<keyword evidence="1 3" id="KW-0378">Hydrolase</keyword>
<dbReference type="Pfam" id="PF07859">
    <property type="entry name" value="Abhydrolase_3"/>
    <property type="match status" value="1"/>
</dbReference>
<evidence type="ECO:0000313" key="4">
    <source>
        <dbReference type="Proteomes" id="UP000544095"/>
    </source>
</evidence>
<dbReference type="InterPro" id="IPR050300">
    <property type="entry name" value="GDXG_lipolytic_enzyme"/>
</dbReference>
<sequence>MWGNKLQDSFSMRQLPPSRAEEGFVFVSLDPQWLILNRYADGIYLAKALQVHNSFVYTFGPVNSRETTTVETKIPSGDEVNNCPNTVSFREAGPWSEDTSSFIVPGTIVSILLRGLPFAIKHKVPLNLWFSCMVGRILLGNFNPREIQYLSTPTTDGYTAWIKKQRDQGHSRLDIDIEPLTDTDASILWIGNRKKASKFVLFLHGGGYVSPPLPGHFTWCWEAYVNGGPGPGKDVAVAFLQYTLAPGGKYPDQLRQASAALNHLLQSGVSPRDMIVGGDSAGGNLTAQLAYHLLHPNPAVPELKLQSPLAGMFLVSPWLSDRTDTASFKDYGNVDMLSAGLLQHTSIHSFSSEDLKPKFNEAHLALPMDGDLSWLSDLPSITKALYITVGGCEVFCDAVVEFGKAAQEKCRSIPVLLEVGERECHDFILIENQAEVIGDATERMRNWASGVLVD</sequence>
<reference evidence="3 4" key="1">
    <citation type="submission" date="2020-05" db="EMBL/GenBank/DDBJ databases">
        <title>Identification and distribution of gene clusters putatively required for synthesis of sphingolipid metabolism inhibitors in phylogenetically diverse species of the filamentous fungus Fusarium.</title>
        <authorList>
            <person name="Kim H.-S."/>
            <person name="Busman M."/>
            <person name="Brown D.W."/>
            <person name="Divon H."/>
            <person name="Uhlig S."/>
            <person name="Proctor R.H."/>
        </authorList>
    </citation>
    <scope>NUCLEOTIDE SEQUENCE [LARGE SCALE GENOMIC DNA]</scope>
    <source>
        <strain evidence="3 4">NRRL 25211</strain>
    </source>
</reference>
<evidence type="ECO:0000259" key="2">
    <source>
        <dbReference type="Pfam" id="PF07859"/>
    </source>
</evidence>
<accession>A0A8H5V4N4</accession>
<organism evidence="3 4">
    <name type="scientific">Fusarium pseudoanthophilum</name>
    <dbReference type="NCBI Taxonomy" id="48495"/>
    <lineage>
        <taxon>Eukaryota</taxon>
        <taxon>Fungi</taxon>
        <taxon>Dikarya</taxon>
        <taxon>Ascomycota</taxon>
        <taxon>Pezizomycotina</taxon>
        <taxon>Sordariomycetes</taxon>
        <taxon>Hypocreomycetidae</taxon>
        <taxon>Hypocreales</taxon>
        <taxon>Nectriaceae</taxon>
        <taxon>Fusarium</taxon>
        <taxon>Fusarium fujikuroi species complex</taxon>
    </lineage>
</organism>
<dbReference type="InterPro" id="IPR029058">
    <property type="entry name" value="AB_hydrolase_fold"/>
</dbReference>
<evidence type="ECO:0000256" key="1">
    <source>
        <dbReference type="ARBA" id="ARBA00022801"/>
    </source>
</evidence>
<dbReference type="Proteomes" id="UP000544095">
    <property type="component" value="Unassembled WGS sequence"/>
</dbReference>
<dbReference type="PANTHER" id="PTHR48081">
    <property type="entry name" value="AB HYDROLASE SUPERFAMILY PROTEIN C4A8.06C"/>
    <property type="match status" value="1"/>
</dbReference>
<protein>
    <submittedName>
        <fullName evidence="3">Alpha beta hydrolase fold</fullName>
    </submittedName>
</protein>
<comment type="caution">
    <text evidence="3">The sequence shown here is derived from an EMBL/GenBank/DDBJ whole genome shotgun (WGS) entry which is preliminary data.</text>
</comment>
<dbReference type="SUPFAM" id="SSF53474">
    <property type="entry name" value="alpha/beta-Hydrolases"/>
    <property type="match status" value="1"/>
</dbReference>
<dbReference type="AlphaFoldDB" id="A0A8H5V4N4"/>
<dbReference type="InterPro" id="IPR013094">
    <property type="entry name" value="AB_hydrolase_3"/>
</dbReference>
<feature type="domain" description="Alpha/beta hydrolase fold-3" evidence="2">
    <location>
        <begin position="200"/>
        <end position="428"/>
    </location>
</feature>